<organism evidence="1 2">
    <name type="scientific">Schistosoma mansoni</name>
    <name type="common">Blood fluke</name>
    <dbReference type="NCBI Taxonomy" id="6183"/>
    <lineage>
        <taxon>Eukaryota</taxon>
        <taxon>Metazoa</taxon>
        <taxon>Spiralia</taxon>
        <taxon>Lophotrochozoa</taxon>
        <taxon>Platyhelminthes</taxon>
        <taxon>Trematoda</taxon>
        <taxon>Digenea</taxon>
        <taxon>Strigeidida</taxon>
        <taxon>Schistosomatoidea</taxon>
        <taxon>Schistosomatidae</taxon>
        <taxon>Schistosoma</taxon>
    </lineage>
</organism>
<dbReference type="Proteomes" id="UP000008854">
    <property type="component" value="Unassembled WGS sequence"/>
</dbReference>
<reference evidence="2" key="2">
    <citation type="submission" date="2019-11" db="UniProtKB">
        <authorList>
            <consortium name="WormBaseParasite"/>
        </authorList>
    </citation>
    <scope>IDENTIFICATION</scope>
    <source>
        <strain evidence="2">Puerto Rican</strain>
    </source>
</reference>
<dbReference type="InParanoid" id="A0A5K4F9G1"/>
<evidence type="ECO:0000313" key="1">
    <source>
        <dbReference type="Proteomes" id="UP000008854"/>
    </source>
</evidence>
<dbReference type="WBParaSite" id="Smp_329170.1">
    <property type="protein sequence ID" value="Smp_329170.1"/>
    <property type="gene ID" value="Smp_329170"/>
</dbReference>
<accession>A0A5K4F9G1</accession>
<reference evidence="1" key="1">
    <citation type="journal article" date="2012" name="PLoS Negl. Trop. Dis.">
        <title>A systematically improved high quality genome and transcriptome of the human blood fluke Schistosoma mansoni.</title>
        <authorList>
            <person name="Protasio A.V."/>
            <person name="Tsai I.J."/>
            <person name="Babbage A."/>
            <person name="Nichol S."/>
            <person name="Hunt M."/>
            <person name="Aslett M.A."/>
            <person name="De Silva N."/>
            <person name="Velarde G.S."/>
            <person name="Anderson T.J."/>
            <person name="Clark R.C."/>
            <person name="Davidson C."/>
            <person name="Dillon G.P."/>
            <person name="Holroyd N.E."/>
            <person name="LoVerde P.T."/>
            <person name="Lloyd C."/>
            <person name="McQuillan J."/>
            <person name="Oliveira G."/>
            <person name="Otto T.D."/>
            <person name="Parker-Manuel S.J."/>
            <person name="Quail M.A."/>
            <person name="Wilson R.A."/>
            <person name="Zerlotini A."/>
            <person name="Dunne D.W."/>
            <person name="Berriman M."/>
        </authorList>
    </citation>
    <scope>NUCLEOTIDE SEQUENCE [LARGE SCALE GENOMIC DNA]</scope>
    <source>
        <strain evidence="1">Puerto Rican</strain>
    </source>
</reference>
<protein>
    <submittedName>
        <fullName evidence="2">Uncharacterized protein</fullName>
    </submittedName>
</protein>
<proteinExistence type="predicted"/>
<sequence length="60" mass="7036">MLRHRRKDIEILEKYKKLNNIPSLKQIIFGTLKTSNNSQNKWLYGPITHLSQSNPSHSAF</sequence>
<keyword evidence="1" id="KW-1185">Reference proteome</keyword>
<dbReference type="AlphaFoldDB" id="A0A5K4F9G1"/>
<name>A0A5K4F9G1_SCHMA</name>
<evidence type="ECO:0000313" key="2">
    <source>
        <dbReference type="WBParaSite" id="Smp_329170.1"/>
    </source>
</evidence>